<feature type="transmembrane region" description="Helical" evidence="6">
    <location>
        <begin position="297"/>
        <end position="314"/>
    </location>
</feature>
<evidence type="ECO:0000256" key="4">
    <source>
        <dbReference type="ARBA" id="ARBA00022989"/>
    </source>
</evidence>
<keyword evidence="2" id="KW-1003">Cell membrane</keyword>
<dbReference type="NCBIfam" id="NF006088">
    <property type="entry name" value="PRK08238.1"/>
    <property type="match status" value="1"/>
</dbReference>
<keyword evidence="7" id="KW-0808">Transferase</keyword>
<comment type="subcellular location">
    <subcellularLocation>
        <location evidence="1">Membrane</location>
        <topology evidence="1">Multi-pass membrane protein</topology>
    </subcellularLocation>
</comment>
<keyword evidence="5 6" id="KW-0472">Membrane</keyword>
<feature type="transmembrane region" description="Helical" evidence="6">
    <location>
        <begin position="394"/>
        <end position="414"/>
    </location>
</feature>
<evidence type="ECO:0000256" key="1">
    <source>
        <dbReference type="ARBA" id="ARBA00004141"/>
    </source>
</evidence>
<feature type="transmembrane region" description="Helical" evidence="6">
    <location>
        <begin position="458"/>
        <end position="479"/>
    </location>
</feature>
<dbReference type="Gene3D" id="1.10.357.140">
    <property type="entry name" value="UbiA prenyltransferase"/>
    <property type="match status" value="1"/>
</dbReference>
<dbReference type="PANTHER" id="PTHR11048:SF5">
    <property type="entry name" value="DECAPRENYL-PHOSPHATE PHOSPHORIBOSYLTRANSFERASE"/>
    <property type="match status" value="1"/>
</dbReference>
<name>A0A2T5MHC7_9GAMM</name>
<accession>A0A2T5MHC7</accession>
<dbReference type="Pfam" id="PF12710">
    <property type="entry name" value="HAD"/>
    <property type="match status" value="1"/>
</dbReference>
<dbReference type="InterPro" id="IPR044878">
    <property type="entry name" value="UbiA_sf"/>
</dbReference>
<dbReference type="GO" id="GO:0016765">
    <property type="term" value="F:transferase activity, transferring alkyl or aryl (other than methyl) groups"/>
    <property type="evidence" value="ECO:0007669"/>
    <property type="project" value="InterPro"/>
</dbReference>
<evidence type="ECO:0000313" key="7">
    <source>
        <dbReference type="EMBL" id="PTU31986.1"/>
    </source>
</evidence>
<dbReference type="AlphaFoldDB" id="A0A2T5MHC7"/>
<keyword evidence="8" id="KW-1185">Reference proteome</keyword>
<feature type="transmembrane region" description="Helical" evidence="6">
    <location>
        <begin position="426"/>
        <end position="446"/>
    </location>
</feature>
<feature type="transmembrane region" description="Helical" evidence="6">
    <location>
        <begin position="321"/>
        <end position="342"/>
    </location>
</feature>
<dbReference type="SUPFAM" id="SSF56784">
    <property type="entry name" value="HAD-like"/>
    <property type="match status" value="1"/>
</dbReference>
<evidence type="ECO:0000313" key="8">
    <source>
        <dbReference type="Proteomes" id="UP000244248"/>
    </source>
</evidence>
<evidence type="ECO:0000256" key="6">
    <source>
        <dbReference type="SAM" id="Phobius"/>
    </source>
</evidence>
<dbReference type="PANTHER" id="PTHR11048">
    <property type="entry name" value="PRENYLTRANSFERASES"/>
    <property type="match status" value="1"/>
</dbReference>
<dbReference type="Gene3D" id="3.40.50.1000">
    <property type="entry name" value="HAD superfamily/HAD-like"/>
    <property type="match status" value="1"/>
</dbReference>
<dbReference type="InterPro" id="IPR000537">
    <property type="entry name" value="UbiA_prenyltransferase"/>
</dbReference>
<evidence type="ECO:0000256" key="3">
    <source>
        <dbReference type="ARBA" id="ARBA00022692"/>
    </source>
</evidence>
<proteinExistence type="predicted"/>
<feature type="transmembrane region" description="Helical" evidence="6">
    <location>
        <begin position="270"/>
        <end position="291"/>
    </location>
</feature>
<dbReference type="Proteomes" id="UP000244248">
    <property type="component" value="Unassembled WGS sequence"/>
</dbReference>
<comment type="caution">
    <text evidence="7">The sequence shown here is derived from an EMBL/GenBank/DDBJ whole genome shotgun (WGS) entry which is preliminary data.</text>
</comment>
<dbReference type="CDD" id="cd13963">
    <property type="entry name" value="PT_UbiA_2"/>
    <property type="match status" value="1"/>
</dbReference>
<dbReference type="InterPro" id="IPR023214">
    <property type="entry name" value="HAD_sf"/>
</dbReference>
<dbReference type="OrthoDB" id="9803632at2"/>
<dbReference type="GO" id="GO:0005886">
    <property type="term" value="C:plasma membrane"/>
    <property type="evidence" value="ECO:0007669"/>
    <property type="project" value="TreeGrafter"/>
</dbReference>
<evidence type="ECO:0000256" key="2">
    <source>
        <dbReference type="ARBA" id="ARBA00022475"/>
    </source>
</evidence>
<evidence type="ECO:0000256" key="5">
    <source>
        <dbReference type="ARBA" id="ARBA00023136"/>
    </source>
</evidence>
<sequence length="480" mass="53485">MPTPNSKSSLVLAVDLDGSLIKTDLLWESATRYLASNPLRAFLLPGMLRSGRAQLKSTLVENTQLDVTTLPYRQDVLDWLRAEKAKGRRLVLATASDHRLATAISEHLGIFDEVLATNGTINLSGEAKREALVSRYGERGFDYVGNDHIDLKVWKSAQNAIIVSPPKGLAEKAAKIATVEHIFEDVKPNTFALWARALRLHQWLKNLLVFIPLAAAHRFSEIDLISQSLLAFIAFGLCASSVYLLNDLIDSQDDRQHRSKRNRPFASGDLSILHGWFAVPIPLLIAVAITLTSLSEHFALALLCYYGLTLAYTFKLKRVLLLDVVTLAGLYTLRIIAGAFAIGVPLSFWLLSFSMFIFMSIALIKRYTELLDARQRGVSTMLGRGYRPDDLQMVASLGAAAGYLSVLVLALYIQDPVSLTLYRSPQWIWGACPILLYWVSRSWMLAHRGQMHDDPMVFAFKDRVSLICGALFMLAFAMAR</sequence>
<protein>
    <submittedName>
        <fullName evidence="7">UbiA family prenyltransferase</fullName>
    </submittedName>
</protein>
<gene>
    <name evidence="7" type="ORF">CJD38_04725</name>
</gene>
<dbReference type="InterPro" id="IPR036412">
    <property type="entry name" value="HAD-like_sf"/>
</dbReference>
<dbReference type="InterPro" id="IPR039653">
    <property type="entry name" value="Prenyltransferase"/>
</dbReference>
<dbReference type="GO" id="GO:0009247">
    <property type="term" value="P:glycolipid biosynthetic process"/>
    <property type="evidence" value="ECO:0007669"/>
    <property type="project" value="TreeGrafter"/>
</dbReference>
<dbReference type="RefSeq" id="WP_107939177.1">
    <property type="nucleotide sequence ID" value="NZ_QANS01000002.1"/>
</dbReference>
<keyword evidence="3 6" id="KW-0812">Transmembrane</keyword>
<reference evidence="7 8" key="1">
    <citation type="submission" date="2018-04" db="EMBL/GenBank/DDBJ databases">
        <title>Novel species isolated from glacier.</title>
        <authorList>
            <person name="Liu Q."/>
            <person name="Xin Y.-H."/>
        </authorList>
    </citation>
    <scope>NUCLEOTIDE SEQUENCE [LARGE SCALE GENOMIC DNA]</scope>
    <source>
        <strain evidence="7 8">GT1R17</strain>
    </source>
</reference>
<dbReference type="CDD" id="cd07519">
    <property type="entry name" value="HAD_PTase"/>
    <property type="match status" value="1"/>
</dbReference>
<keyword evidence="4 6" id="KW-1133">Transmembrane helix</keyword>
<feature type="transmembrane region" description="Helical" evidence="6">
    <location>
        <begin position="229"/>
        <end position="249"/>
    </location>
</feature>
<dbReference type="EMBL" id="QANS01000002">
    <property type="protein sequence ID" value="PTU31986.1"/>
    <property type="molecule type" value="Genomic_DNA"/>
</dbReference>
<organism evidence="7 8">
    <name type="scientific">Stenotrophobium rhamnosiphilum</name>
    <dbReference type="NCBI Taxonomy" id="2029166"/>
    <lineage>
        <taxon>Bacteria</taxon>
        <taxon>Pseudomonadati</taxon>
        <taxon>Pseudomonadota</taxon>
        <taxon>Gammaproteobacteria</taxon>
        <taxon>Nevskiales</taxon>
        <taxon>Nevskiaceae</taxon>
        <taxon>Stenotrophobium</taxon>
    </lineage>
</organism>
<dbReference type="Pfam" id="PF01040">
    <property type="entry name" value="UbiA"/>
    <property type="match status" value="1"/>
</dbReference>
<feature type="transmembrane region" description="Helical" evidence="6">
    <location>
        <begin position="348"/>
        <end position="364"/>
    </location>
</feature>